<dbReference type="Gene3D" id="3.40.50.2300">
    <property type="match status" value="1"/>
</dbReference>
<feature type="modified residue" description="4-aspartylphosphate" evidence="2">
    <location>
        <position position="64"/>
    </location>
</feature>
<dbReference type="PROSITE" id="PS50110">
    <property type="entry name" value="RESPONSE_REGULATORY"/>
    <property type="match status" value="1"/>
</dbReference>
<feature type="domain" description="Response regulatory" evidence="3">
    <location>
        <begin position="13"/>
        <end position="131"/>
    </location>
</feature>
<dbReference type="SMART" id="SM00448">
    <property type="entry name" value="REC"/>
    <property type="match status" value="1"/>
</dbReference>
<dbReference type="InterPro" id="IPR050595">
    <property type="entry name" value="Bact_response_regulator"/>
</dbReference>
<evidence type="ECO:0000259" key="3">
    <source>
        <dbReference type="PROSITE" id="PS50110"/>
    </source>
</evidence>
<proteinExistence type="predicted"/>
<name>A0ABU5NCC2_9RICK</name>
<evidence type="ECO:0000313" key="5">
    <source>
        <dbReference type="Proteomes" id="UP001291687"/>
    </source>
</evidence>
<dbReference type="PANTHER" id="PTHR44591">
    <property type="entry name" value="STRESS RESPONSE REGULATOR PROTEIN 1"/>
    <property type="match status" value="1"/>
</dbReference>
<dbReference type="RefSeq" id="WP_322776725.1">
    <property type="nucleotide sequence ID" value="NZ_JARJFB010000050.1"/>
</dbReference>
<dbReference type="InterPro" id="IPR003594">
    <property type="entry name" value="HATPase_dom"/>
</dbReference>
<comment type="caution">
    <text evidence="4">The sequence shown here is derived from an EMBL/GenBank/DDBJ whole genome shotgun (WGS) entry which is preliminary data.</text>
</comment>
<dbReference type="EMBL" id="JARJFB010000050">
    <property type="protein sequence ID" value="MEA0970825.1"/>
    <property type="molecule type" value="Genomic_DNA"/>
</dbReference>
<dbReference type="PANTHER" id="PTHR44591:SF3">
    <property type="entry name" value="RESPONSE REGULATORY DOMAIN-CONTAINING PROTEIN"/>
    <property type="match status" value="1"/>
</dbReference>
<organism evidence="4 5">
    <name type="scientific">Candidatus Megaera venefica</name>
    <dbReference type="NCBI Taxonomy" id="2055910"/>
    <lineage>
        <taxon>Bacteria</taxon>
        <taxon>Pseudomonadati</taxon>
        <taxon>Pseudomonadota</taxon>
        <taxon>Alphaproteobacteria</taxon>
        <taxon>Rickettsiales</taxon>
        <taxon>Rickettsiaceae</taxon>
        <taxon>Candidatus Megaera</taxon>
    </lineage>
</organism>
<evidence type="ECO:0000256" key="2">
    <source>
        <dbReference type="PROSITE-ProRule" id="PRU00169"/>
    </source>
</evidence>
<dbReference type="Proteomes" id="UP001291687">
    <property type="component" value="Unassembled WGS sequence"/>
</dbReference>
<dbReference type="Pfam" id="PF00072">
    <property type="entry name" value="Response_reg"/>
    <property type="match status" value="1"/>
</dbReference>
<dbReference type="InterPro" id="IPR036890">
    <property type="entry name" value="HATPase_C_sf"/>
</dbReference>
<evidence type="ECO:0000313" key="4">
    <source>
        <dbReference type="EMBL" id="MEA0970825.1"/>
    </source>
</evidence>
<dbReference type="InterPro" id="IPR011006">
    <property type="entry name" value="CheY-like_superfamily"/>
</dbReference>
<dbReference type="InterPro" id="IPR001789">
    <property type="entry name" value="Sig_transdc_resp-reg_receiver"/>
</dbReference>
<dbReference type="SUPFAM" id="SSF52172">
    <property type="entry name" value="CheY-like"/>
    <property type="match status" value="1"/>
</dbReference>
<evidence type="ECO:0000256" key="1">
    <source>
        <dbReference type="ARBA" id="ARBA00022553"/>
    </source>
</evidence>
<keyword evidence="1 2" id="KW-0597">Phosphoprotein</keyword>
<accession>A0ABU5NCC2</accession>
<protein>
    <submittedName>
        <fullName evidence="4">Response regulator</fullName>
    </submittedName>
</protein>
<dbReference type="Gene3D" id="3.30.565.10">
    <property type="entry name" value="Histidine kinase-like ATPase, C-terminal domain"/>
    <property type="match status" value="1"/>
</dbReference>
<sequence length="311" mass="34916">MVLIKNETLSPSIILVVDDDRTTLMTLEARLQSHGYKVLTAISGKSACEIIEKEHLVIDAILLDRMMPEMDGLQVIEWLKRQNNLTKPPIIMQTGSDRPDQIKEGIDAGVFYYLTKPIAEEVLRSVVSSAVKESKQKRVLRAELSGHRSSFQLMNRAVFHIQTISEAENISCFVANCFPDPEAVLPGVAELIVNAIEHGNLSISYDDKTALLLSGKWREEMDKRAQLPENTGKKAEVDFVKDGNKYAIKISDQGKGFFWQKYMDADPSRALESHGRGIARANMIFSKLQYNKEGNQVLATIDSTMKSTIDW</sequence>
<dbReference type="Pfam" id="PF13581">
    <property type="entry name" value="HATPase_c_2"/>
    <property type="match status" value="1"/>
</dbReference>
<keyword evidence="5" id="KW-1185">Reference proteome</keyword>
<gene>
    <name evidence="4" type="ORF">Megvenef_00794</name>
</gene>
<reference evidence="4 5" key="1">
    <citation type="submission" date="2023-03" db="EMBL/GenBank/DDBJ databases">
        <title>Host association and intracellularity evolved multiple times independently in the Rickettsiales.</title>
        <authorList>
            <person name="Castelli M."/>
            <person name="Nardi T."/>
            <person name="Gammuto L."/>
            <person name="Bellinzona G."/>
            <person name="Sabaneyeva E."/>
            <person name="Potekhin A."/>
            <person name="Serra V."/>
            <person name="Petroni G."/>
            <person name="Sassera D."/>
        </authorList>
    </citation>
    <scope>NUCLEOTIDE SEQUENCE [LARGE SCALE GENOMIC DNA]</scope>
    <source>
        <strain evidence="4 5">Sr 2-6</strain>
    </source>
</reference>